<dbReference type="EMBL" id="CP000661">
    <property type="protein sequence ID" value="ABP69336.1"/>
    <property type="molecule type" value="Genomic_DNA"/>
</dbReference>
<organism evidence="1">
    <name type="scientific">Cereibacter sphaeroides (strain ATCC 17025 / ATH 2.4.3)</name>
    <name type="common">Rhodobacter sphaeroides</name>
    <dbReference type="NCBI Taxonomy" id="349102"/>
    <lineage>
        <taxon>Bacteria</taxon>
        <taxon>Pseudomonadati</taxon>
        <taxon>Pseudomonadota</taxon>
        <taxon>Alphaproteobacteria</taxon>
        <taxon>Rhodobacterales</taxon>
        <taxon>Paracoccaceae</taxon>
        <taxon>Cereibacter</taxon>
    </lineage>
</organism>
<dbReference type="KEGG" id="rsq:Rsph17025_0430"/>
<name>A4WPM2_CERS5</name>
<dbReference type="HOGENOM" id="CLU_2357883_0_0_5"/>
<evidence type="ECO:0000313" key="1">
    <source>
        <dbReference type="EMBL" id="ABP69336.1"/>
    </source>
</evidence>
<protein>
    <submittedName>
        <fullName evidence="1">Uncharacterized protein</fullName>
    </submittedName>
</protein>
<dbReference type="AlphaFoldDB" id="A4WPM2"/>
<sequence>MGAARHLLRVRLVGPLAPLLEQERHARGLRLIAQGSHPIRVHRPRVAPALAPDDDPVESGALLAARPFIPLPAPGEGIHRCREDLRLNPCQFVSAG</sequence>
<proteinExistence type="predicted"/>
<accession>A4WPM2</accession>
<gene>
    <name evidence="1" type="ordered locus">Rsph17025_0430</name>
</gene>
<reference evidence="1" key="1">
    <citation type="submission" date="2007-04" db="EMBL/GenBank/DDBJ databases">
        <title>Complete sequence of chromosome of Rhodobacter sphaeroides ATCC 17025.</title>
        <authorList>
            <consortium name="US DOE Joint Genome Institute"/>
            <person name="Copeland A."/>
            <person name="Lucas S."/>
            <person name="Lapidus A."/>
            <person name="Barry K."/>
            <person name="Detter J.C."/>
            <person name="Glavina del Rio T."/>
            <person name="Hammon N."/>
            <person name="Israni S."/>
            <person name="Dalin E."/>
            <person name="Tice H."/>
            <person name="Pitluck S."/>
            <person name="Chertkov O."/>
            <person name="Brettin T."/>
            <person name="Bruce D."/>
            <person name="Han C."/>
            <person name="Schmutz J."/>
            <person name="Larimer F."/>
            <person name="Land M."/>
            <person name="Hauser L."/>
            <person name="Kyrpides N."/>
            <person name="Kim E."/>
            <person name="Richardson P."/>
            <person name="Mackenzie C."/>
            <person name="Choudhary M."/>
            <person name="Donohue T.J."/>
            <person name="Kaplan S."/>
        </authorList>
    </citation>
    <scope>NUCLEOTIDE SEQUENCE [LARGE SCALE GENOMIC DNA]</scope>
    <source>
        <strain evidence="1">ATCC 17025</strain>
    </source>
</reference>